<dbReference type="RefSeq" id="WP_349215175.1">
    <property type="nucleotide sequence ID" value="NZ_JBBMFA010000066.1"/>
</dbReference>
<proteinExistence type="inferred from homology"/>
<evidence type="ECO:0000259" key="6">
    <source>
        <dbReference type="Pfam" id="PF00920"/>
    </source>
</evidence>
<keyword evidence="2" id="KW-0001">2Fe-2S</keyword>
<keyword evidence="9" id="KW-1185">Reference proteome</keyword>
<dbReference type="EC" id="4.2.1.9" evidence="8"/>
<dbReference type="Proteomes" id="UP001477672">
    <property type="component" value="Unassembled WGS sequence"/>
</dbReference>
<evidence type="ECO:0000256" key="5">
    <source>
        <dbReference type="ARBA" id="ARBA00023304"/>
    </source>
</evidence>
<sequence>MIREWNEESLDHRNTLLYAMGISEEDAQRPIIGLINSWNEMNPGHYPFKDVIGEMKEEIYRAGGLALELPISGVCDGICSNTPGDRYTLPARDMVSSEVETVAELNMLEGMVILATCDKVVPGMIMGALRVNIPTVMLTGGYMAAGHYQGRMLTLTHTKQAYAAYVEGKLSREDYKAIVRNACPTPGACPFMGTANTMCAMAEILGLSPHDNASTRSQTPKWHQLARQAAAKVMEAVKNGVRPSDIIDQSSFENVVRYMMATGGSTNSVLHIPAIARQAGCDIRPETFDAISRQVPVISTIYPNHPSYTMEEFEAAGGLGAVVKELAAAGKIDTASKGMFGTIGEKAARAENRNRDVIHPVSDPIHQQGGLAVLHGNIGTDSAIVKFSAVDPAAWTFSGPAKCYDSQDAAWHAMLRDEIVAGDVVIIRYEGPKGSPGMPHMETFMAAVLGKGMGTQIALVSDGRFSGATGGLAIGHVSPEAYEGGNLALIRDGDRVHIDIEARTLTVDVSEEEFAARRAQWTPVVKPATGWLRLYRKECTSAHRGATVYWDRDETPPEKES</sequence>
<comment type="similarity">
    <text evidence="1">Belongs to the IlvD/Edd family.</text>
</comment>
<keyword evidence="5" id="KW-0028">Amino-acid biosynthesis</keyword>
<reference evidence="8 9" key="1">
    <citation type="submission" date="2024-03" db="EMBL/GenBank/DDBJ databases">
        <title>Human intestinal bacterial collection.</title>
        <authorList>
            <person name="Pauvert C."/>
            <person name="Hitch T.C.A."/>
            <person name="Clavel T."/>
        </authorList>
    </citation>
    <scope>NUCLEOTIDE SEQUENCE [LARGE SCALE GENOMIC DNA]</scope>
    <source>
        <strain evidence="8 9">CLA-JM-H11</strain>
    </source>
</reference>
<evidence type="ECO:0000259" key="7">
    <source>
        <dbReference type="Pfam" id="PF24877"/>
    </source>
</evidence>
<evidence type="ECO:0000256" key="4">
    <source>
        <dbReference type="ARBA" id="ARBA00023239"/>
    </source>
</evidence>
<name>A0ABV1GD07_9FIRM</name>
<evidence type="ECO:0000313" key="9">
    <source>
        <dbReference type="Proteomes" id="UP001477672"/>
    </source>
</evidence>
<dbReference type="InterPro" id="IPR037237">
    <property type="entry name" value="IlvD/EDD_N"/>
</dbReference>
<dbReference type="Pfam" id="PF00920">
    <property type="entry name" value="ILVD_EDD_N"/>
    <property type="match status" value="1"/>
</dbReference>
<dbReference type="PANTHER" id="PTHR43661">
    <property type="entry name" value="D-XYLONATE DEHYDRATASE"/>
    <property type="match status" value="1"/>
</dbReference>
<keyword evidence="2" id="KW-0408">Iron</keyword>
<gene>
    <name evidence="8" type="primary">ilvD</name>
    <name evidence="8" type="ORF">WMO24_04745</name>
</gene>
<dbReference type="SUPFAM" id="SSF52016">
    <property type="entry name" value="LeuD/IlvD-like"/>
    <property type="match status" value="1"/>
</dbReference>
<keyword evidence="5" id="KW-0100">Branched-chain amino acid biosynthesis</keyword>
<keyword evidence="2" id="KW-0479">Metal-binding</keyword>
<keyword evidence="4 8" id="KW-0456">Lyase</keyword>
<dbReference type="PANTHER" id="PTHR43661:SF3">
    <property type="entry name" value="D-XYLONATE DEHYDRATASE YAGF-RELATED"/>
    <property type="match status" value="1"/>
</dbReference>
<feature type="domain" description="Dihydroxy-acid/6-phosphogluconate dehydratase C-terminal" evidence="7">
    <location>
        <begin position="356"/>
        <end position="546"/>
    </location>
</feature>
<dbReference type="PROSITE" id="PS00886">
    <property type="entry name" value="ILVD_EDD_1"/>
    <property type="match status" value="1"/>
</dbReference>
<evidence type="ECO:0000256" key="2">
    <source>
        <dbReference type="ARBA" id="ARBA00022714"/>
    </source>
</evidence>
<dbReference type="InterPro" id="IPR000581">
    <property type="entry name" value="ILV_EDD_N"/>
</dbReference>
<dbReference type="EMBL" id="JBBMFA010000066">
    <property type="protein sequence ID" value="MEQ2519741.1"/>
    <property type="molecule type" value="Genomic_DNA"/>
</dbReference>
<feature type="domain" description="Dihydroxy-acid/6-phosphogluconate dehydratase N-terminal" evidence="6">
    <location>
        <begin position="29"/>
        <end position="338"/>
    </location>
</feature>
<comment type="caution">
    <text evidence="8">The sequence shown here is derived from an EMBL/GenBank/DDBJ whole genome shotgun (WGS) entry which is preliminary data.</text>
</comment>
<evidence type="ECO:0000256" key="1">
    <source>
        <dbReference type="ARBA" id="ARBA00006486"/>
    </source>
</evidence>
<accession>A0ABV1GD07</accession>
<dbReference type="Gene3D" id="3.50.30.80">
    <property type="entry name" value="IlvD/EDD C-terminal domain-like"/>
    <property type="match status" value="1"/>
</dbReference>
<evidence type="ECO:0000313" key="8">
    <source>
        <dbReference type="EMBL" id="MEQ2519741.1"/>
    </source>
</evidence>
<protein>
    <submittedName>
        <fullName evidence="8">Dihydroxy-acid dehydratase</fullName>
        <ecNumber evidence="8">4.2.1.9</ecNumber>
    </submittedName>
</protein>
<dbReference type="InterPro" id="IPR042096">
    <property type="entry name" value="Dihydro-acid_dehy_C"/>
</dbReference>
<dbReference type="Pfam" id="PF24877">
    <property type="entry name" value="ILV_EDD_C"/>
    <property type="match status" value="1"/>
</dbReference>
<keyword evidence="3" id="KW-0411">Iron-sulfur</keyword>
<dbReference type="InterPro" id="IPR020558">
    <property type="entry name" value="DiOHA_6PGluconate_deHydtase_CS"/>
</dbReference>
<dbReference type="SUPFAM" id="SSF143975">
    <property type="entry name" value="IlvD/EDD N-terminal domain-like"/>
    <property type="match status" value="1"/>
</dbReference>
<dbReference type="InterPro" id="IPR056740">
    <property type="entry name" value="ILV_EDD_C"/>
</dbReference>
<dbReference type="GO" id="GO:0004160">
    <property type="term" value="F:dihydroxy-acid dehydratase activity"/>
    <property type="evidence" value="ECO:0007669"/>
    <property type="project" value="UniProtKB-EC"/>
</dbReference>
<organism evidence="8 9">
    <name type="scientific">Ruthenibacterium intestinale</name>
    <dbReference type="NCBI Taxonomy" id="3133163"/>
    <lineage>
        <taxon>Bacteria</taxon>
        <taxon>Bacillati</taxon>
        <taxon>Bacillota</taxon>
        <taxon>Clostridia</taxon>
        <taxon>Eubacteriales</taxon>
        <taxon>Oscillospiraceae</taxon>
        <taxon>Ruthenibacterium</taxon>
    </lineage>
</organism>
<evidence type="ECO:0000256" key="3">
    <source>
        <dbReference type="ARBA" id="ARBA00023014"/>
    </source>
</evidence>